<comment type="caution">
    <text evidence="7">The sequence shown here is derived from an EMBL/GenBank/DDBJ whole genome shotgun (WGS) entry which is preliminary data.</text>
</comment>
<dbReference type="Pfam" id="PF13445">
    <property type="entry name" value="zf-RING_UBOX"/>
    <property type="match status" value="1"/>
</dbReference>
<keyword evidence="5" id="KW-0472">Membrane</keyword>
<name>A0A8S1Q648_PARPR</name>
<reference evidence="7" key="1">
    <citation type="submission" date="2021-01" db="EMBL/GenBank/DDBJ databases">
        <authorList>
            <consortium name="Genoscope - CEA"/>
            <person name="William W."/>
        </authorList>
    </citation>
    <scope>NUCLEOTIDE SEQUENCE</scope>
</reference>
<dbReference type="PROSITE" id="PS00518">
    <property type="entry name" value="ZF_RING_1"/>
    <property type="match status" value="1"/>
</dbReference>
<protein>
    <recommendedName>
        <fullName evidence="6">RING-type domain-containing protein</fullName>
    </recommendedName>
</protein>
<dbReference type="InterPro" id="IPR017907">
    <property type="entry name" value="Znf_RING_CS"/>
</dbReference>
<dbReference type="PROSITE" id="PS50089">
    <property type="entry name" value="ZF_RING_2"/>
    <property type="match status" value="1"/>
</dbReference>
<keyword evidence="2 4" id="KW-0863">Zinc-finger</keyword>
<proteinExistence type="predicted"/>
<dbReference type="SMART" id="SM00184">
    <property type="entry name" value="RING"/>
    <property type="match status" value="1"/>
</dbReference>
<evidence type="ECO:0000313" key="7">
    <source>
        <dbReference type="EMBL" id="CAD8110555.1"/>
    </source>
</evidence>
<keyword evidence="8" id="KW-1185">Reference proteome</keyword>
<evidence type="ECO:0000256" key="4">
    <source>
        <dbReference type="PROSITE-ProRule" id="PRU00175"/>
    </source>
</evidence>
<gene>
    <name evidence="7" type="ORF">PPRIM_AZ9-3.1.T1440117</name>
</gene>
<keyword evidence="5" id="KW-1133">Transmembrane helix</keyword>
<evidence type="ECO:0000256" key="5">
    <source>
        <dbReference type="SAM" id="Phobius"/>
    </source>
</evidence>
<dbReference type="AlphaFoldDB" id="A0A8S1Q648"/>
<dbReference type="Proteomes" id="UP000688137">
    <property type="component" value="Unassembled WGS sequence"/>
</dbReference>
<feature type="transmembrane region" description="Helical" evidence="5">
    <location>
        <begin position="116"/>
        <end position="132"/>
    </location>
</feature>
<organism evidence="7 8">
    <name type="scientific">Paramecium primaurelia</name>
    <dbReference type="NCBI Taxonomy" id="5886"/>
    <lineage>
        <taxon>Eukaryota</taxon>
        <taxon>Sar</taxon>
        <taxon>Alveolata</taxon>
        <taxon>Ciliophora</taxon>
        <taxon>Intramacronucleata</taxon>
        <taxon>Oligohymenophorea</taxon>
        <taxon>Peniculida</taxon>
        <taxon>Parameciidae</taxon>
        <taxon>Paramecium</taxon>
    </lineage>
</organism>
<dbReference type="InterPro" id="IPR027370">
    <property type="entry name" value="Znf-RING_euk"/>
</dbReference>
<evidence type="ECO:0000313" key="8">
    <source>
        <dbReference type="Proteomes" id="UP000688137"/>
    </source>
</evidence>
<sequence length="191" mass="23342">MQQLFDCPICLQTLLHPLTLICGHTFCKPCLRNKNFYQNFNTCPVCRSHIQIYLNQFKVNVMLETIIQQEYQNDCEYQLRLKNYQHRMDKKKQMKHSYILLIQQYLKWIYQNLSKMFPLIVIVIAILMYLRFKKLRQRFTMRVRLQHLSQEITRLLSQFSSRNGDNYKDTDIQNLVFTKIVKHLFTNYVRF</sequence>
<accession>A0A8S1Q648</accession>
<dbReference type="PANTHER" id="PTHR23327">
    <property type="entry name" value="RING FINGER PROTEIN 127"/>
    <property type="match status" value="1"/>
</dbReference>
<dbReference type="CDD" id="cd16513">
    <property type="entry name" value="RING-HC_LONFs_rpt1"/>
    <property type="match status" value="1"/>
</dbReference>
<keyword evidence="3" id="KW-0862">Zinc</keyword>
<keyword evidence="5" id="KW-0812">Transmembrane</keyword>
<dbReference type="OMA" id="ILMYLRF"/>
<keyword evidence="1" id="KW-0479">Metal-binding</keyword>
<dbReference type="GO" id="GO:0008270">
    <property type="term" value="F:zinc ion binding"/>
    <property type="evidence" value="ECO:0007669"/>
    <property type="project" value="UniProtKB-KW"/>
</dbReference>
<dbReference type="EMBL" id="CAJJDM010000148">
    <property type="protein sequence ID" value="CAD8110555.1"/>
    <property type="molecule type" value="Genomic_DNA"/>
</dbReference>
<dbReference type="PANTHER" id="PTHR23327:SF51">
    <property type="entry name" value="TRANSCRIPTIONAL REGULATOR OF YEAST FORM ADHERENCE 3"/>
    <property type="match status" value="1"/>
</dbReference>
<feature type="domain" description="RING-type" evidence="6">
    <location>
        <begin position="7"/>
        <end position="47"/>
    </location>
</feature>
<evidence type="ECO:0000259" key="6">
    <source>
        <dbReference type="PROSITE" id="PS50089"/>
    </source>
</evidence>
<evidence type="ECO:0000256" key="2">
    <source>
        <dbReference type="ARBA" id="ARBA00022771"/>
    </source>
</evidence>
<evidence type="ECO:0000256" key="3">
    <source>
        <dbReference type="ARBA" id="ARBA00022833"/>
    </source>
</evidence>
<dbReference type="InterPro" id="IPR001841">
    <property type="entry name" value="Znf_RING"/>
</dbReference>
<evidence type="ECO:0000256" key="1">
    <source>
        <dbReference type="ARBA" id="ARBA00022723"/>
    </source>
</evidence>